<accession>A0AAD3RA16</accession>
<dbReference type="SUPFAM" id="SSF53300">
    <property type="entry name" value="vWA-like"/>
    <property type="match status" value="1"/>
</dbReference>
<dbReference type="InterPro" id="IPR036465">
    <property type="entry name" value="vWFA_dom_sf"/>
</dbReference>
<proteinExistence type="predicted"/>
<keyword evidence="2" id="KW-1185">Reference proteome</keyword>
<evidence type="ECO:0000313" key="1">
    <source>
        <dbReference type="EMBL" id="GLD60616.1"/>
    </source>
</evidence>
<feature type="non-terminal residue" evidence="1">
    <location>
        <position position="216"/>
    </location>
</feature>
<dbReference type="Proteomes" id="UP001279410">
    <property type="component" value="Unassembled WGS sequence"/>
</dbReference>
<evidence type="ECO:0000313" key="2">
    <source>
        <dbReference type="Proteomes" id="UP001279410"/>
    </source>
</evidence>
<gene>
    <name evidence="1" type="ORF">AKAME5_002901600</name>
</gene>
<organism evidence="1 2">
    <name type="scientific">Lates japonicus</name>
    <name type="common">Japanese lates</name>
    <dbReference type="NCBI Taxonomy" id="270547"/>
    <lineage>
        <taxon>Eukaryota</taxon>
        <taxon>Metazoa</taxon>
        <taxon>Chordata</taxon>
        <taxon>Craniata</taxon>
        <taxon>Vertebrata</taxon>
        <taxon>Euteleostomi</taxon>
        <taxon>Actinopterygii</taxon>
        <taxon>Neopterygii</taxon>
        <taxon>Teleostei</taxon>
        <taxon>Neoteleostei</taxon>
        <taxon>Acanthomorphata</taxon>
        <taxon>Carangaria</taxon>
        <taxon>Carangaria incertae sedis</taxon>
        <taxon>Centropomidae</taxon>
        <taxon>Lates</taxon>
    </lineage>
</organism>
<comment type="caution">
    <text evidence="1">The sequence shown here is derived from an EMBL/GenBank/DDBJ whole genome shotgun (WGS) entry which is preliminary data.</text>
</comment>
<name>A0AAD3RA16_LATJO</name>
<keyword evidence="1" id="KW-0176">Collagen</keyword>
<dbReference type="GO" id="GO:0005581">
    <property type="term" value="C:collagen trimer"/>
    <property type="evidence" value="ECO:0007669"/>
    <property type="project" value="UniProtKB-KW"/>
</dbReference>
<dbReference type="EMBL" id="BRZM01004934">
    <property type="protein sequence ID" value="GLD60616.1"/>
    <property type="molecule type" value="Genomic_DNA"/>
</dbReference>
<reference evidence="1" key="1">
    <citation type="submission" date="2022-08" db="EMBL/GenBank/DDBJ databases">
        <title>Genome sequencing of akame (Lates japonicus).</title>
        <authorList>
            <person name="Hashiguchi Y."/>
            <person name="Takahashi H."/>
        </authorList>
    </citation>
    <scope>NUCLEOTIDE SEQUENCE</scope>
    <source>
        <strain evidence="1">Kochi</strain>
    </source>
</reference>
<dbReference type="AlphaFoldDB" id="A0AAD3RA16"/>
<protein>
    <submittedName>
        <fullName evidence="1">Collagen alpha-2(VI) chain-like isoform X1</fullName>
    </submittedName>
</protein>
<sequence>MLNGHYNLLVGFKASSRGDQFKTPAAHWHSLLLLYGSYTRTIGPWCTRARKHGFLRSHGASKRTAVGTGVRRPRTGGGIRACYWGWTGTGERADGSSACWKEFRQEKRKMMGLEVIALCLLFGALSHGQTTECTKKNECPIDVYFTIDTSETIALQEPPPGSLVDSIKKFTAEFAQRLEDAEIRGAVQINWNIGGLHFSQTQQEFSRIGPKADFIT</sequence>